<dbReference type="SMART" id="SM01118">
    <property type="entry name" value="CYTH"/>
    <property type="match status" value="1"/>
</dbReference>
<accession>A0A916YJ17</accession>
<protein>
    <submittedName>
        <fullName evidence="3">CYTH domain-containing protein</fullName>
    </submittedName>
</protein>
<dbReference type="InterPro" id="IPR012042">
    <property type="entry name" value="NeuTTM/CthTTM-like"/>
</dbReference>
<feature type="domain" description="CYTH" evidence="2">
    <location>
        <begin position="2"/>
        <end position="149"/>
    </location>
</feature>
<dbReference type="PROSITE" id="PS51707">
    <property type="entry name" value="CYTH"/>
    <property type="match status" value="1"/>
</dbReference>
<reference evidence="3" key="2">
    <citation type="submission" date="2020-09" db="EMBL/GenBank/DDBJ databases">
        <authorList>
            <person name="Sun Q."/>
            <person name="Zhou Y."/>
        </authorList>
    </citation>
    <scope>NUCLEOTIDE SEQUENCE</scope>
    <source>
        <strain evidence="3">CGMCC 1.15958</strain>
    </source>
</reference>
<dbReference type="Pfam" id="PF01928">
    <property type="entry name" value="CYTH"/>
    <property type="match status" value="1"/>
</dbReference>
<proteinExistence type="predicted"/>
<comment type="caution">
    <text evidence="3">The sequence shown here is derived from an EMBL/GenBank/DDBJ whole genome shotgun (WGS) entry which is preliminary data.</text>
</comment>
<feature type="active site" description="Proton acceptor" evidence="1">
    <location>
        <position position="31"/>
    </location>
</feature>
<dbReference type="PANTHER" id="PTHR40114">
    <property type="entry name" value="SLR0698 PROTEIN"/>
    <property type="match status" value="1"/>
</dbReference>
<dbReference type="InterPro" id="IPR023577">
    <property type="entry name" value="CYTH_domain"/>
</dbReference>
<reference evidence="3" key="1">
    <citation type="journal article" date="2014" name="Int. J. Syst. Evol. Microbiol.">
        <title>Complete genome sequence of Corynebacterium casei LMG S-19264T (=DSM 44701T), isolated from a smear-ripened cheese.</title>
        <authorList>
            <consortium name="US DOE Joint Genome Institute (JGI-PGF)"/>
            <person name="Walter F."/>
            <person name="Albersmeier A."/>
            <person name="Kalinowski J."/>
            <person name="Ruckert C."/>
        </authorList>
    </citation>
    <scope>NUCLEOTIDE SEQUENCE</scope>
    <source>
        <strain evidence="3">CGMCC 1.15958</strain>
    </source>
</reference>
<keyword evidence="4" id="KW-1185">Reference proteome</keyword>
<name>A0A916YJ17_9BACT</name>
<evidence type="ECO:0000313" key="4">
    <source>
        <dbReference type="Proteomes" id="UP000609064"/>
    </source>
</evidence>
<dbReference type="InterPro" id="IPR033469">
    <property type="entry name" value="CYTH-like_dom_sf"/>
</dbReference>
<organism evidence="3 4">
    <name type="scientific">Emticicia aquatilis</name>
    <dbReference type="NCBI Taxonomy" id="1537369"/>
    <lineage>
        <taxon>Bacteria</taxon>
        <taxon>Pseudomonadati</taxon>
        <taxon>Bacteroidota</taxon>
        <taxon>Cytophagia</taxon>
        <taxon>Cytophagales</taxon>
        <taxon>Leadbetterellaceae</taxon>
        <taxon>Emticicia</taxon>
    </lineage>
</organism>
<dbReference type="PANTHER" id="PTHR40114:SF1">
    <property type="entry name" value="SLR0698 PROTEIN"/>
    <property type="match status" value="1"/>
</dbReference>
<dbReference type="PIRSF" id="PIRSF016487">
    <property type="entry name" value="CYTH_UCP016487"/>
    <property type="match status" value="1"/>
</dbReference>
<dbReference type="CDD" id="cd07891">
    <property type="entry name" value="CYTH-like_CthTTM-like_1"/>
    <property type="match status" value="1"/>
</dbReference>
<evidence type="ECO:0000259" key="2">
    <source>
        <dbReference type="PROSITE" id="PS51707"/>
    </source>
</evidence>
<dbReference type="Proteomes" id="UP000609064">
    <property type="component" value="Unassembled WGS sequence"/>
</dbReference>
<dbReference type="SUPFAM" id="SSF55154">
    <property type="entry name" value="CYTH-like phosphatases"/>
    <property type="match status" value="1"/>
</dbReference>
<dbReference type="AlphaFoldDB" id="A0A916YJ17"/>
<gene>
    <name evidence="3" type="ORF">GCM10011514_07650</name>
</gene>
<dbReference type="Gene3D" id="2.40.320.10">
    <property type="entry name" value="Hypothetical Protein Pfu-838710-001"/>
    <property type="match status" value="1"/>
</dbReference>
<evidence type="ECO:0000313" key="3">
    <source>
        <dbReference type="EMBL" id="GGD46091.1"/>
    </source>
</evidence>
<dbReference type="EMBL" id="BMKK01000001">
    <property type="protein sequence ID" value="GGD46091.1"/>
    <property type="molecule type" value="Genomic_DNA"/>
</dbReference>
<evidence type="ECO:0000256" key="1">
    <source>
        <dbReference type="PIRSR" id="PIRSR016487-1"/>
    </source>
</evidence>
<dbReference type="RefSeq" id="WP_188764691.1">
    <property type="nucleotide sequence ID" value="NZ_BMKK01000001.1"/>
</dbReference>
<sequence length="155" mass="18031">MGLEIERKFLVNHVKWATVEKPNAEFYRQGYLLTDPNKTIRVRATDTKGFMTIKGKSEGATRAEFEYEIPKEEAIQLLDMFAVSDLTKYRYKILFAEKLWEVDVFLGENEGLIVAEIELSSEDELFELPDWAAEEVTGEKKYYNSNLSTLPFSKW</sequence>